<proteinExistence type="inferred from homology"/>
<dbReference type="Pfam" id="PF16575">
    <property type="entry name" value="CLP1_P"/>
    <property type="match status" value="1"/>
</dbReference>
<dbReference type="GO" id="GO:0005524">
    <property type="term" value="F:ATP binding"/>
    <property type="evidence" value="ECO:0007669"/>
    <property type="project" value="UniProtKB-KW"/>
</dbReference>
<dbReference type="Pfam" id="PF25467">
    <property type="entry name" value="NOL9_C"/>
    <property type="match status" value="1"/>
</dbReference>
<dbReference type="GO" id="GO:0005730">
    <property type="term" value="C:nucleolus"/>
    <property type="evidence" value="ECO:0007669"/>
    <property type="project" value="UniProtKB-SubCell"/>
</dbReference>
<dbReference type="GeneTree" id="ENSGT00940000153668"/>
<evidence type="ECO:0000256" key="3">
    <source>
        <dbReference type="ARBA" id="ARBA00022552"/>
    </source>
</evidence>
<dbReference type="SUPFAM" id="SSF52540">
    <property type="entry name" value="P-loop containing nucleoside triphosphate hydrolases"/>
    <property type="match status" value="1"/>
</dbReference>
<reference evidence="14" key="2">
    <citation type="submission" date="2025-08" db="UniProtKB">
        <authorList>
            <consortium name="Ensembl"/>
        </authorList>
    </citation>
    <scope>IDENTIFICATION</scope>
</reference>
<dbReference type="Pfam" id="PF24419">
    <property type="entry name" value="Cupin_NOL9"/>
    <property type="match status" value="1"/>
</dbReference>
<reference evidence="14 15" key="1">
    <citation type="journal article" date="2021" name="G3 (Bethesda)">
        <title>Improved contiguity of the threespine stickleback genome using long-read sequencing.</title>
        <authorList>
            <person name="Nath S."/>
            <person name="Shaw D.E."/>
            <person name="White M.A."/>
        </authorList>
    </citation>
    <scope>NUCLEOTIDE SEQUENCE [LARGE SCALE GENOMIC DNA]</scope>
    <source>
        <strain evidence="14 15">Lake Benthic</strain>
    </source>
</reference>
<evidence type="ECO:0000256" key="10">
    <source>
        <dbReference type="SAM" id="MobiDB-lite"/>
    </source>
</evidence>
<evidence type="ECO:0000256" key="1">
    <source>
        <dbReference type="ARBA" id="ARBA00004604"/>
    </source>
</evidence>
<evidence type="ECO:0000256" key="8">
    <source>
        <dbReference type="ARBA" id="ARBA00023242"/>
    </source>
</evidence>
<feature type="compositionally biased region" description="Basic residues" evidence="10">
    <location>
        <begin position="1"/>
        <end position="10"/>
    </location>
</feature>
<comment type="subcellular location">
    <subcellularLocation>
        <location evidence="1">Nucleus</location>
        <location evidence="1">Nucleolus</location>
    </subcellularLocation>
</comment>
<dbReference type="GO" id="GO:0061113">
    <property type="term" value="P:pancreas morphogenesis"/>
    <property type="evidence" value="ECO:0007669"/>
    <property type="project" value="Ensembl"/>
</dbReference>
<sequence>MIMKVKKPKQVKGPAKSLKWKDVRGKRCRPPVSSSELNSSPVMARMAKEHHASVKKKPTVKRLRNKAKPVSEVKNNTPETGVEKSHTQANGSSASMEFAMDNESNDSRDWKEYSESIQGNGVETSGDLDAVSRLEGESLHYCAERDDQQNHAVLVMQKHQTLCFRGKCLLTCLYGRVEVMGFTIEEGQQSYPLFSPASHCPLSIRALESSDQGRDDKAEASPVLRKYLQPASRKKLLKRITLNSSIVLLEPMETPLTRFLSSFTDLSELFNPPVMELMSAVLDTPLNGLGMVPLGSAIEGLRMSKSYKDALNLVVSACRGDMDGCVVIFVCGTKNVGKSSFIRNLINNLLNHTASVDYLEGDLGQTEFTPAGCLSLSTVRAPLLGPPFTHQCTPEHMIYYGHSSYETDLERYMESLKSLWRRRPRTRETPVIINTAGWVKGFGFQLLVDMIRFFPVSHVIQLGHSGVTQCPALTPEFLRTAHGCQTHPPAETALAEFTESHGPPRSYTHLIVQSEFPGVGHQGTARHQRSNEHRELSLLAYLSQLQSPDPGPIRPLHSLTPYQVPHSAVALGVIHCEVVPSHMMYAANGSLVGLCCLEEKVSSRGGAVLLSQTPICPCVGFGVVRGIDMARGLYFLLTPVDPSVLRKVNCLLLGAVSLPSCVLTSQPGVEGELPYVTTDYSFDLTGAGKLRVFKGLTRPSQMGAQ</sequence>
<organism evidence="14 15">
    <name type="scientific">Gasterosteus aculeatus aculeatus</name>
    <name type="common">three-spined stickleback</name>
    <dbReference type="NCBI Taxonomy" id="481459"/>
    <lineage>
        <taxon>Eukaryota</taxon>
        <taxon>Metazoa</taxon>
        <taxon>Chordata</taxon>
        <taxon>Craniata</taxon>
        <taxon>Vertebrata</taxon>
        <taxon>Euteleostomi</taxon>
        <taxon>Actinopterygii</taxon>
        <taxon>Neopterygii</taxon>
        <taxon>Teleostei</taxon>
        <taxon>Neoteleostei</taxon>
        <taxon>Acanthomorphata</taxon>
        <taxon>Eupercaria</taxon>
        <taxon>Perciformes</taxon>
        <taxon>Cottioidei</taxon>
        <taxon>Gasterosteales</taxon>
        <taxon>Gasterosteidae</taxon>
        <taxon>Gasterosteus</taxon>
    </lineage>
</organism>
<reference evidence="14" key="3">
    <citation type="submission" date="2025-09" db="UniProtKB">
        <authorList>
            <consortium name="Ensembl"/>
        </authorList>
    </citation>
    <scope>IDENTIFICATION</scope>
</reference>
<keyword evidence="15" id="KW-1185">Reference proteome</keyword>
<dbReference type="Proteomes" id="UP000007635">
    <property type="component" value="Chromosome XII"/>
</dbReference>
<feature type="domain" description="Clp1 P-loop" evidence="11">
    <location>
        <begin position="332"/>
        <end position="465"/>
    </location>
</feature>
<keyword evidence="8" id="KW-0539">Nucleus</keyword>
<evidence type="ECO:0000259" key="12">
    <source>
        <dbReference type="Pfam" id="PF24419"/>
    </source>
</evidence>
<dbReference type="GO" id="GO:0051731">
    <property type="term" value="F:polynucleotide 5'-hydroxyl-kinase activity"/>
    <property type="evidence" value="ECO:0007669"/>
    <property type="project" value="InterPro"/>
</dbReference>
<keyword evidence="6" id="KW-0418">Kinase</keyword>
<keyword evidence="7" id="KW-0067">ATP-binding</keyword>
<feature type="domain" description="NOL9 N-terminal" evidence="12">
    <location>
        <begin position="142"/>
        <end position="272"/>
    </location>
</feature>
<keyword evidence="5" id="KW-0547">Nucleotide-binding</keyword>
<feature type="compositionally biased region" description="Basic residues" evidence="10">
    <location>
        <begin position="53"/>
        <end position="67"/>
    </location>
</feature>
<accession>A0AAQ4QF28</accession>
<dbReference type="PANTHER" id="PTHR12755:SF3">
    <property type="entry name" value="POLYNUCLEOTIDE 5'-HYDROXYL-KINASE NOL9"/>
    <property type="match status" value="1"/>
</dbReference>
<dbReference type="InterPro" id="IPR045116">
    <property type="entry name" value="Clp1/Grc3"/>
</dbReference>
<protein>
    <recommendedName>
        <fullName evidence="9">Polynucleotide 5'-hydroxyl-kinase NOL9</fullName>
    </recommendedName>
</protein>
<evidence type="ECO:0000256" key="2">
    <source>
        <dbReference type="ARBA" id="ARBA00011003"/>
    </source>
</evidence>
<dbReference type="GO" id="GO:0060216">
    <property type="term" value="P:definitive hemopoiesis"/>
    <property type="evidence" value="ECO:0007669"/>
    <property type="project" value="Ensembl"/>
</dbReference>
<evidence type="ECO:0000256" key="6">
    <source>
        <dbReference type="ARBA" id="ARBA00022777"/>
    </source>
</evidence>
<dbReference type="InterPro" id="IPR027417">
    <property type="entry name" value="P-loop_NTPase"/>
</dbReference>
<evidence type="ECO:0000313" key="15">
    <source>
        <dbReference type="Proteomes" id="UP000007635"/>
    </source>
</evidence>
<dbReference type="GO" id="GO:0000448">
    <property type="term" value="P:cleavage in ITS2 between 5.8S rRNA and LSU-rRNA of tricistronic rRNA transcript (SSU-rRNA, 5.8S rRNA, LSU-rRNA)"/>
    <property type="evidence" value="ECO:0007669"/>
    <property type="project" value="Ensembl"/>
</dbReference>
<feature type="compositionally biased region" description="Polar residues" evidence="10">
    <location>
        <begin position="32"/>
        <end position="41"/>
    </location>
</feature>
<dbReference type="InterPro" id="IPR057570">
    <property type="entry name" value="NOL9_C"/>
</dbReference>
<name>A0AAQ4QF28_GASAC</name>
<feature type="domain" description="NOL9 C-terminal" evidence="13">
    <location>
        <begin position="558"/>
        <end position="659"/>
    </location>
</feature>
<evidence type="ECO:0000313" key="14">
    <source>
        <dbReference type="Ensembl" id="ENSGACP00000049846.1"/>
    </source>
</evidence>
<dbReference type="PANTHER" id="PTHR12755">
    <property type="entry name" value="CLEAVAGE/POLYADENYLATION FACTOR IA SUBUNIT CLP1P"/>
    <property type="match status" value="1"/>
</dbReference>
<dbReference type="GO" id="GO:0048565">
    <property type="term" value="P:digestive tract development"/>
    <property type="evidence" value="ECO:0007669"/>
    <property type="project" value="Ensembl"/>
</dbReference>
<feature type="region of interest" description="Disordered" evidence="10">
    <location>
        <begin position="1"/>
        <end position="93"/>
    </location>
</feature>
<dbReference type="GO" id="GO:0031017">
    <property type="term" value="P:exocrine pancreas development"/>
    <property type="evidence" value="ECO:0007669"/>
    <property type="project" value="Ensembl"/>
</dbReference>
<evidence type="ECO:0000256" key="7">
    <source>
        <dbReference type="ARBA" id="ARBA00022840"/>
    </source>
</evidence>
<evidence type="ECO:0000256" key="5">
    <source>
        <dbReference type="ARBA" id="ARBA00022741"/>
    </source>
</evidence>
<evidence type="ECO:0000259" key="11">
    <source>
        <dbReference type="Pfam" id="PF16575"/>
    </source>
</evidence>
<keyword evidence="4" id="KW-0808">Transferase</keyword>
<dbReference type="Ensembl" id="ENSGACT00000085296.1">
    <property type="protein sequence ID" value="ENSGACP00000049846.1"/>
    <property type="gene ID" value="ENSGACG00000011186.2"/>
</dbReference>
<dbReference type="AlphaFoldDB" id="A0AAQ4QF28"/>
<comment type="similarity">
    <text evidence="2">Belongs to the Clp1 family. NOL9/GRC3 subfamily.</text>
</comment>
<dbReference type="GO" id="GO:0001889">
    <property type="term" value="P:liver development"/>
    <property type="evidence" value="ECO:0007669"/>
    <property type="project" value="Ensembl"/>
</dbReference>
<dbReference type="InterPro" id="IPR057573">
    <property type="entry name" value="NOL9_N"/>
</dbReference>
<evidence type="ECO:0000259" key="13">
    <source>
        <dbReference type="Pfam" id="PF25467"/>
    </source>
</evidence>
<dbReference type="InterPro" id="IPR032319">
    <property type="entry name" value="CLP1_P"/>
</dbReference>
<evidence type="ECO:0000256" key="9">
    <source>
        <dbReference type="ARBA" id="ARBA00071212"/>
    </source>
</evidence>
<dbReference type="Gene3D" id="3.40.50.300">
    <property type="entry name" value="P-loop containing nucleotide triphosphate hydrolases"/>
    <property type="match status" value="1"/>
</dbReference>
<keyword evidence="3" id="KW-0698">rRNA processing</keyword>
<evidence type="ECO:0000256" key="4">
    <source>
        <dbReference type="ARBA" id="ARBA00022679"/>
    </source>
</evidence>